<keyword evidence="2" id="KW-0472">Membrane</keyword>
<evidence type="ECO:0000256" key="1">
    <source>
        <dbReference type="SAM" id="MobiDB-lite"/>
    </source>
</evidence>
<keyword evidence="2" id="KW-0812">Transmembrane</keyword>
<keyword evidence="2" id="KW-1133">Transmembrane helix</keyword>
<dbReference type="AlphaFoldDB" id="A0A7S0MWS7"/>
<feature type="compositionally biased region" description="Polar residues" evidence="1">
    <location>
        <begin position="40"/>
        <end position="51"/>
    </location>
</feature>
<feature type="region of interest" description="Disordered" evidence="1">
    <location>
        <begin position="40"/>
        <end position="79"/>
    </location>
</feature>
<reference evidence="3" key="1">
    <citation type="submission" date="2021-01" db="EMBL/GenBank/DDBJ databases">
        <authorList>
            <person name="Corre E."/>
            <person name="Pelletier E."/>
            <person name="Niang G."/>
            <person name="Scheremetjew M."/>
            <person name="Finn R."/>
            <person name="Kale V."/>
            <person name="Holt S."/>
            <person name="Cochrane G."/>
            <person name="Meng A."/>
            <person name="Brown T."/>
            <person name="Cohen L."/>
        </authorList>
    </citation>
    <scope>NUCLEOTIDE SEQUENCE</scope>
    <source>
        <strain evidence="3">CCAP979/52</strain>
    </source>
</reference>
<proteinExistence type="predicted"/>
<protein>
    <submittedName>
        <fullName evidence="3">Uncharacterized protein</fullName>
    </submittedName>
</protein>
<feature type="transmembrane region" description="Helical" evidence="2">
    <location>
        <begin position="125"/>
        <end position="148"/>
    </location>
</feature>
<gene>
    <name evidence="3" type="ORF">CCUR1050_LOCUS28245</name>
</gene>
<organism evidence="3">
    <name type="scientific">Cryptomonas curvata</name>
    <dbReference type="NCBI Taxonomy" id="233186"/>
    <lineage>
        <taxon>Eukaryota</taxon>
        <taxon>Cryptophyceae</taxon>
        <taxon>Cryptomonadales</taxon>
        <taxon>Cryptomonadaceae</taxon>
        <taxon>Cryptomonas</taxon>
    </lineage>
</organism>
<dbReference type="EMBL" id="HBEZ01051529">
    <property type="protein sequence ID" value="CAD8653586.1"/>
    <property type="molecule type" value="Transcribed_RNA"/>
</dbReference>
<name>A0A7S0MWS7_9CRYP</name>
<sequence length="218" mass="25063">MPRVFCSRLISSKFFTESDPILAEALSYQNHSVFYSDQDFSSSKQAAQHSTKNPKESKTKSNRAGNGKAPESAPLETNEDKSQDLLFDRFKHRKHLGRFYFQDLKGSEEDEKKRISIEGFMKRHILLRLITGLCRGVFHFFLFLLLFVPKHISHVLAERTKCIITPAGEDSLYREMEVRVPCIVKMLSYWQVLALCINHTPLLCEDSCPQTQPISSFA</sequence>
<evidence type="ECO:0000313" key="3">
    <source>
        <dbReference type="EMBL" id="CAD8653586.1"/>
    </source>
</evidence>
<accession>A0A7S0MWS7</accession>
<evidence type="ECO:0000256" key="2">
    <source>
        <dbReference type="SAM" id="Phobius"/>
    </source>
</evidence>